<proteinExistence type="predicted"/>
<reference evidence="2 3" key="1">
    <citation type="submission" date="2015-09" db="EMBL/GenBank/DDBJ databases">
        <title>Host preference determinants of Valsa canker pathogens revealed by comparative genomics.</title>
        <authorList>
            <person name="Yin Z."/>
            <person name="Huang L."/>
        </authorList>
    </citation>
    <scope>NUCLEOTIDE SEQUENCE [LARGE SCALE GENOMIC DNA]</scope>
    <source>
        <strain evidence="2 3">SXYLt</strain>
    </source>
</reference>
<dbReference type="Proteomes" id="UP000285146">
    <property type="component" value="Unassembled WGS sequence"/>
</dbReference>
<keyword evidence="3" id="KW-1185">Reference proteome</keyword>
<gene>
    <name evidence="2" type="ORF">VPNG_02246</name>
</gene>
<comment type="caution">
    <text evidence="2">The sequence shown here is derived from an EMBL/GenBank/DDBJ whole genome shotgun (WGS) entry which is preliminary data.</text>
</comment>
<dbReference type="InParanoid" id="A0A423XGS1"/>
<dbReference type="AlphaFoldDB" id="A0A423XGS1"/>
<dbReference type="EMBL" id="LKEB01000009">
    <property type="protein sequence ID" value="ROW15377.1"/>
    <property type="molecule type" value="Genomic_DNA"/>
</dbReference>
<protein>
    <submittedName>
        <fullName evidence="2">Uncharacterized protein</fullName>
    </submittedName>
</protein>
<accession>A0A423XGS1</accession>
<feature type="region of interest" description="Disordered" evidence="1">
    <location>
        <begin position="1"/>
        <end position="29"/>
    </location>
</feature>
<evidence type="ECO:0000313" key="3">
    <source>
        <dbReference type="Proteomes" id="UP000285146"/>
    </source>
</evidence>
<name>A0A423XGS1_9PEZI</name>
<evidence type="ECO:0000256" key="1">
    <source>
        <dbReference type="SAM" id="MobiDB-lite"/>
    </source>
</evidence>
<evidence type="ECO:0000313" key="2">
    <source>
        <dbReference type="EMBL" id="ROW15377.1"/>
    </source>
</evidence>
<sequence length="72" mass="7929">MQVIMRVSQNDYAQRRKKADDKGRAPTGLPILVSAQSNTGIAAERARSDEVLIDVYQGLPRTPRASTSLIVF</sequence>
<organism evidence="2 3">
    <name type="scientific">Cytospora leucostoma</name>
    <dbReference type="NCBI Taxonomy" id="1230097"/>
    <lineage>
        <taxon>Eukaryota</taxon>
        <taxon>Fungi</taxon>
        <taxon>Dikarya</taxon>
        <taxon>Ascomycota</taxon>
        <taxon>Pezizomycotina</taxon>
        <taxon>Sordariomycetes</taxon>
        <taxon>Sordariomycetidae</taxon>
        <taxon>Diaporthales</taxon>
        <taxon>Cytosporaceae</taxon>
        <taxon>Cytospora</taxon>
    </lineage>
</organism>